<gene>
    <name evidence="2" type="ORF">OCU04_005893</name>
</gene>
<dbReference type="Proteomes" id="UP001152300">
    <property type="component" value="Unassembled WGS sequence"/>
</dbReference>
<sequence>MVSTVLAHREQRITSTLGSMEYEEEEEEEEEEDEDEESEETLEKAKDDIVYICIVLW</sequence>
<protein>
    <submittedName>
        <fullName evidence="2">Uncharacterized protein</fullName>
    </submittedName>
</protein>
<organism evidence="2 3">
    <name type="scientific">Sclerotinia nivalis</name>
    <dbReference type="NCBI Taxonomy" id="352851"/>
    <lineage>
        <taxon>Eukaryota</taxon>
        <taxon>Fungi</taxon>
        <taxon>Dikarya</taxon>
        <taxon>Ascomycota</taxon>
        <taxon>Pezizomycotina</taxon>
        <taxon>Leotiomycetes</taxon>
        <taxon>Helotiales</taxon>
        <taxon>Sclerotiniaceae</taxon>
        <taxon>Sclerotinia</taxon>
    </lineage>
</organism>
<name>A0A9X0ALU8_9HELO</name>
<evidence type="ECO:0000256" key="1">
    <source>
        <dbReference type="SAM" id="MobiDB-lite"/>
    </source>
</evidence>
<comment type="caution">
    <text evidence="2">The sequence shown here is derived from an EMBL/GenBank/DDBJ whole genome shotgun (WGS) entry which is preliminary data.</text>
</comment>
<dbReference type="EMBL" id="JAPEIS010000006">
    <property type="protein sequence ID" value="KAJ8065181.1"/>
    <property type="molecule type" value="Genomic_DNA"/>
</dbReference>
<evidence type="ECO:0000313" key="2">
    <source>
        <dbReference type="EMBL" id="KAJ8065181.1"/>
    </source>
</evidence>
<reference evidence="2" key="1">
    <citation type="submission" date="2022-11" db="EMBL/GenBank/DDBJ databases">
        <title>Genome Resource of Sclerotinia nivalis Strain SnTB1, a Plant Pathogen Isolated from American Ginseng.</title>
        <authorList>
            <person name="Fan S."/>
        </authorList>
    </citation>
    <scope>NUCLEOTIDE SEQUENCE</scope>
    <source>
        <strain evidence="2">SnTB1</strain>
    </source>
</reference>
<feature type="compositionally biased region" description="Acidic residues" evidence="1">
    <location>
        <begin position="21"/>
        <end position="40"/>
    </location>
</feature>
<proteinExistence type="predicted"/>
<feature type="region of interest" description="Disordered" evidence="1">
    <location>
        <begin position="13"/>
        <end position="44"/>
    </location>
</feature>
<accession>A0A9X0ALU8</accession>
<keyword evidence="3" id="KW-1185">Reference proteome</keyword>
<dbReference type="AlphaFoldDB" id="A0A9X0ALU8"/>
<evidence type="ECO:0000313" key="3">
    <source>
        <dbReference type="Proteomes" id="UP001152300"/>
    </source>
</evidence>